<comment type="caution">
    <text evidence="4">The sequence shown here is derived from an EMBL/GenBank/DDBJ whole genome shotgun (WGS) entry which is preliminary data.</text>
</comment>
<dbReference type="InterPro" id="IPR011613">
    <property type="entry name" value="GH15-like"/>
</dbReference>
<dbReference type="PANTHER" id="PTHR31616:SF10">
    <property type="entry name" value="TREHALASE"/>
    <property type="match status" value="1"/>
</dbReference>
<evidence type="ECO:0000259" key="2">
    <source>
        <dbReference type="Pfam" id="PF00723"/>
    </source>
</evidence>
<organism evidence="4 5">
    <name type="scientific">Noviherbaspirillum galbum</name>
    <dbReference type="NCBI Taxonomy" id="2709383"/>
    <lineage>
        <taxon>Bacteria</taxon>
        <taxon>Pseudomonadati</taxon>
        <taxon>Pseudomonadota</taxon>
        <taxon>Betaproteobacteria</taxon>
        <taxon>Burkholderiales</taxon>
        <taxon>Oxalobacteraceae</taxon>
        <taxon>Noviherbaspirillum</taxon>
    </lineage>
</organism>
<dbReference type="InterPro" id="IPR008928">
    <property type="entry name" value="6-hairpin_glycosidase_sf"/>
</dbReference>
<dbReference type="InterPro" id="IPR012341">
    <property type="entry name" value="6hp_glycosidase-like_sf"/>
</dbReference>
<feature type="region of interest" description="Disordered" evidence="1">
    <location>
        <begin position="606"/>
        <end position="636"/>
    </location>
</feature>
<dbReference type="AlphaFoldDB" id="A0A6B3SJK9"/>
<evidence type="ECO:0000256" key="1">
    <source>
        <dbReference type="SAM" id="MobiDB-lite"/>
    </source>
</evidence>
<evidence type="ECO:0000313" key="5">
    <source>
        <dbReference type="Proteomes" id="UP000482155"/>
    </source>
</evidence>
<dbReference type="Proteomes" id="UP000482155">
    <property type="component" value="Unassembled WGS sequence"/>
</dbReference>
<dbReference type="EMBL" id="JAAIVB010000025">
    <property type="protein sequence ID" value="NEX61001.1"/>
    <property type="molecule type" value="Genomic_DNA"/>
</dbReference>
<gene>
    <name evidence="4" type="ORF">G3574_07925</name>
</gene>
<dbReference type="Pfam" id="PF00723">
    <property type="entry name" value="Glyco_hydro_15"/>
    <property type="match status" value="1"/>
</dbReference>
<sequence>MDARYPPIADYALLSDGCSTALVSRDGSIDWCCMPSMDADGCFSRLLDRRNGGHCQLAPAVPCVASRRYVGDSMVLETSFRAGEAEAKLTDFFAMPSGGRGPCRLVRILDGMRGDIEFQLELQPRFDYGSVVPHMSERGPGLFVAVGGNNGFVFRTDMPVQVDGRNGLRASFRVGKGARFCLSMEFHAPECIDDVAANRSVTPGSPDCDFARREQTLEAWHAWAARLAPIDGGAMDAATRRSALVLKALTFSRTGAIAAAPTTSLPEWPGGTRNWDYRYSWARDSVFAVRALYRLGCPSEAEAFMRFIQRSSAGSADELQIMYGLDGKRRLTEVELPWLEGYRGSKPVRIGNKASEQSQLDLFGEIMELAWTWHASGHPIDAAYWAFLRDVVDAACRRWQDPDSGIWEFRGEAAHHVHSKAMCWAAVDFGIRLARDGGFDAPLERWEGERDRIRRAIEEHGYDRRRGIFVQAFGRPGMDASLLLLPRIGFVAAGDPRMVRTVDAVIDALDHGGLLRRYDMPDGIPGPEGAFLPCTFWLAACLAEQQRPDLARAYYDRGLACRNDLGLFSEEYDPDAGLMLGNFPQGLTHVSQIMAWLAMMAARPLRRDPEPVPGPGAGGPHELPGDSSRRRLEQDD</sequence>
<dbReference type="InterPro" id="IPR045582">
    <property type="entry name" value="Trehalase-like_N"/>
</dbReference>
<reference evidence="4 5" key="1">
    <citation type="submission" date="2020-02" db="EMBL/GenBank/DDBJ databases">
        <authorList>
            <person name="Kim M.K."/>
        </authorList>
    </citation>
    <scope>NUCLEOTIDE SEQUENCE [LARGE SCALE GENOMIC DNA]</scope>
    <source>
        <strain evidence="4 5">17J57-3</strain>
    </source>
</reference>
<evidence type="ECO:0000313" key="4">
    <source>
        <dbReference type="EMBL" id="NEX61001.1"/>
    </source>
</evidence>
<evidence type="ECO:0000259" key="3">
    <source>
        <dbReference type="Pfam" id="PF19291"/>
    </source>
</evidence>
<dbReference type="SUPFAM" id="SSF48208">
    <property type="entry name" value="Six-hairpin glycosidases"/>
    <property type="match status" value="1"/>
</dbReference>
<feature type="compositionally biased region" description="Basic and acidic residues" evidence="1">
    <location>
        <begin position="623"/>
        <end position="636"/>
    </location>
</feature>
<dbReference type="Pfam" id="PF19291">
    <property type="entry name" value="TREH_N"/>
    <property type="match status" value="1"/>
</dbReference>
<accession>A0A6B3SJK9</accession>
<keyword evidence="5" id="KW-1185">Reference proteome</keyword>
<feature type="domain" description="GH15-like" evidence="2">
    <location>
        <begin position="242"/>
        <end position="595"/>
    </location>
</feature>
<dbReference type="GO" id="GO:0005993">
    <property type="term" value="P:trehalose catabolic process"/>
    <property type="evidence" value="ECO:0007669"/>
    <property type="project" value="TreeGrafter"/>
</dbReference>
<keyword evidence="4" id="KW-0378">Hydrolase</keyword>
<name>A0A6B3SJK9_9BURK</name>
<proteinExistence type="predicted"/>
<dbReference type="PANTHER" id="PTHR31616">
    <property type="entry name" value="TREHALASE"/>
    <property type="match status" value="1"/>
</dbReference>
<dbReference type="Gene3D" id="1.50.10.10">
    <property type="match status" value="1"/>
</dbReference>
<dbReference type="GO" id="GO:0015927">
    <property type="term" value="F:trehalase activity"/>
    <property type="evidence" value="ECO:0007669"/>
    <property type="project" value="TreeGrafter"/>
</dbReference>
<feature type="domain" description="Trehalase-like N-terminal" evidence="3">
    <location>
        <begin position="5"/>
        <end position="155"/>
    </location>
</feature>
<protein>
    <submittedName>
        <fullName evidence="4">Glycoside hydrolase family 15 protein</fullName>
    </submittedName>
</protein>